<evidence type="ECO:0000256" key="5">
    <source>
        <dbReference type="ARBA" id="ARBA00023040"/>
    </source>
</evidence>
<dbReference type="PANTHER" id="PTHR24237:SF37">
    <property type="entry name" value="COAGULATION FACTOR II (THROMBIN) RECEPTOR-LIKE 2-RELATED"/>
    <property type="match status" value="1"/>
</dbReference>
<dbReference type="InterPro" id="IPR000276">
    <property type="entry name" value="GPCR_Rhodpsn"/>
</dbReference>
<evidence type="ECO:0000256" key="11">
    <source>
        <dbReference type="SAM" id="Phobius"/>
    </source>
</evidence>
<evidence type="ECO:0000256" key="10">
    <source>
        <dbReference type="ARBA" id="ARBA00023224"/>
    </source>
</evidence>
<keyword evidence="5" id="KW-0297">G-protein coupled receptor</keyword>
<sequence>MNQTHNTSLDCDSKADFQFYLFPAVYGVVMVLGLPGNLGALWFFLVKRRQRMASDIFIINLAVADVVFLCALPFRIHYHLQHNVWSLGKPACIVSGIVFHANIYASIVFMTCICVDRYVATMHPLTYLRLRNSNCAAFVSASIWLVYTAAMLAFILAGPPDSQEERCFESFSQMEWKKRVGPYSILCLVFGSLLPSTVILVCYPLVVRRIAHIRTATAGKARRIIYAILAIMLLCFLPYHTVHLLHLLYRMGFIQNCVWADAIYKARRITMALVSFNSCLDPLVYYFSTSHCKWNMPRLRWLRPRRTRGVYIISSDL</sequence>
<keyword evidence="4 11" id="KW-1133">Transmembrane helix</keyword>
<keyword evidence="10" id="KW-0807">Transducer</keyword>
<evidence type="ECO:0000256" key="4">
    <source>
        <dbReference type="ARBA" id="ARBA00022989"/>
    </source>
</evidence>
<dbReference type="CDD" id="cd14982">
    <property type="entry name" value="7tmA_purinoceptor-like"/>
    <property type="match status" value="1"/>
</dbReference>
<evidence type="ECO:0000256" key="9">
    <source>
        <dbReference type="ARBA" id="ARBA00023170"/>
    </source>
</evidence>
<dbReference type="Proteomes" id="UP001591681">
    <property type="component" value="Unassembled WGS sequence"/>
</dbReference>
<dbReference type="PANTHER" id="PTHR24237">
    <property type="entry name" value="G-PROTEIN COUPLED RECEPTOR"/>
    <property type="match status" value="1"/>
</dbReference>
<organism evidence="13 14">
    <name type="scientific">Coilia grayii</name>
    <name type="common">Gray's grenadier anchovy</name>
    <dbReference type="NCBI Taxonomy" id="363190"/>
    <lineage>
        <taxon>Eukaryota</taxon>
        <taxon>Metazoa</taxon>
        <taxon>Chordata</taxon>
        <taxon>Craniata</taxon>
        <taxon>Vertebrata</taxon>
        <taxon>Euteleostomi</taxon>
        <taxon>Actinopterygii</taxon>
        <taxon>Neopterygii</taxon>
        <taxon>Teleostei</taxon>
        <taxon>Clupei</taxon>
        <taxon>Clupeiformes</taxon>
        <taxon>Clupeoidei</taxon>
        <taxon>Engraulidae</taxon>
        <taxon>Coilinae</taxon>
        <taxon>Coilia</taxon>
    </lineage>
</organism>
<dbReference type="PRINTS" id="PR01157">
    <property type="entry name" value="P2YPURNOCPTR"/>
</dbReference>
<dbReference type="FunFam" id="1.20.1070.10:FF:000017">
    <property type="entry name" value="lysophosphatidic acid receptor 4"/>
    <property type="match status" value="1"/>
</dbReference>
<dbReference type="Pfam" id="PF00001">
    <property type="entry name" value="7tm_1"/>
    <property type="match status" value="1"/>
</dbReference>
<name>A0ABD1KYN4_9TELE</name>
<dbReference type="InterPro" id="IPR047160">
    <property type="entry name" value="GP183-like"/>
</dbReference>
<accession>A0ABD1KYN4</accession>
<feature type="domain" description="G-protein coupled receptors family 1 profile" evidence="12">
    <location>
        <begin position="36"/>
        <end position="285"/>
    </location>
</feature>
<dbReference type="InterPro" id="IPR017452">
    <property type="entry name" value="GPCR_Rhodpsn_7TM"/>
</dbReference>
<feature type="transmembrane region" description="Helical" evidence="11">
    <location>
        <begin position="136"/>
        <end position="160"/>
    </location>
</feature>
<feature type="transmembrane region" description="Helical" evidence="11">
    <location>
        <begin position="224"/>
        <end position="249"/>
    </location>
</feature>
<dbReference type="GO" id="GO:0002250">
    <property type="term" value="P:adaptive immune response"/>
    <property type="evidence" value="ECO:0007669"/>
    <property type="project" value="UniProtKB-KW"/>
</dbReference>
<evidence type="ECO:0000256" key="7">
    <source>
        <dbReference type="ARBA" id="ARBA00023136"/>
    </source>
</evidence>
<keyword evidence="8" id="KW-1015">Disulfide bond</keyword>
<reference evidence="13 14" key="1">
    <citation type="submission" date="2024-09" db="EMBL/GenBank/DDBJ databases">
        <title>A chromosome-level genome assembly of Gray's grenadier anchovy, Coilia grayii.</title>
        <authorList>
            <person name="Fu Z."/>
        </authorList>
    </citation>
    <scope>NUCLEOTIDE SEQUENCE [LARGE SCALE GENOMIC DNA]</scope>
    <source>
        <strain evidence="13">G4</strain>
        <tissue evidence="13">Muscle</tissue>
    </source>
</reference>
<keyword evidence="6" id="KW-1064">Adaptive immunity</keyword>
<dbReference type="EMBL" id="JBHFQA010000001">
    <property type="protein sequence ID" value="KAL2103833.1"/>
    <property type="molecule type" value="Genomic_DNA"/>
</dbReference>
<dbReference type="Gene3D" id="1.20.1070.10">
    <property type="entry name" value="Rhodopsin 7-helix transmembrane proteins"/>
    <property type="match status" value="1"/>
</dbReference>
<keyword evidence="14" id="KW-1185">Reference proteome</keyword>
<evidence type="ECO:0000313" key="13">
    <source>
        <dbReference type="EMBL" id="KAL2103833.1"/>
    </source>
</evidence>
<evidence type="ECO:0000259" key="12">
    <source>
        <dbReference type="PROSITE" id="PS50262"/>
    </source>
</evidence>
<feature type="transmembrane region" description="Helical" evidence="11">
    <location>
        <begin position="57"/>
        <end position="76"/>
    </location>
</feature>
<dbReference type="SUPFAM" id="SSF81321">
    <property type="entry name" value="Family A G protein-coupled receptor-like"/>
    <property type="match status" value="1"/>
</dbReference>
<evidence type="ECO:0000256" key="3">
    <source>
        <dbReference type="ARBA" id="ARBA00022859"/>
    </source>
</evidence>
<evidence type="ECO:0000256" key="2">
    <source>
        <dbReference type="ARBA" id="ARBA00022692"/>
    </source>
</evidence>
<evidence type="ECO:0000256" key="1">
    <source>
        <dbReference type="ARBA" id="ARBA00004141"/>
    </source>
</evidence>
<comment type="caution">
    <text evidence="13">The sequence shown here is derived from an EMBL/GenBank/DDBJ whole genome shotgun (WGS) entry which is preliminary data.</text>
</comment>
<feature type="transmembrane region" description="Helical" evidence="11">
    <location>
        <begin position="20"/>
        <end position="45"/>
    </location>
</feature>
<feature type="transmembrane region" description="Helical" evidence="11">
    <location>
        <begin position="180"/>
        <end position="203"/>
    </location>
</feature>
<protein>
    <recommendedName>
        <fullName evidence="12">G-protein coupled receptors family 1 profile domain-containing protein</fullName>
    </recommendedName>
</protein>
<evidence type="ECO:0000256" key="8">
    <source>
        <dbReference type="ARBA" id="ARBA00023157"/>
    </source>
</evidence>
<dbReference type="PROSITE" id="PS50262">
    <property type="entry name" value="G_PROTEIN_RECEP_F1_2"/>
    <property type="match status" value="1"/>
</dbReference>
<keyword evidence="7 11" id="KW-0472">Membrane</keyword>
<keyword evidence="2 11" id="KW-0812">Transmembrane</keyword>
<evidence type="ECO:0000313" key="14">
    <source>
        <dbReference type="Proteomes" id="UP001591681"/>
    </source>
</evidence>
<dbReference type="PRINTS" id="PR00237">
    <property type="entry name" value="GPCRRHODOPSN"/>
</dbReference>
<keyword evidence="3" id="KW-0391">Immunity</keyword>
<dbReference type="AlphaFoldDB" id="A0ABD1KYN4"/>
<gene>
    <name evidence="13" type="ORF">ACEWY4_000701</name>
</gene>
<dbReference type="GO" id="GO:0016020">
    <property type="term" value="C:membrane"/>
    <property type="evidence" value="ECO:0007669"/>
    <property type="project" value="UniProtKB-SubCell"/>
</dbReference>
<feature type="transmembrane region" description="Helical" evidence="11">
    <location>
        <begin position="96"/>
        <end position="115"/>
    </location>
</feature>
<proteinExistence type="predicted"/>
<keyword evidence="9" id="KW-0675">Receptor</keyword>
<dbReference type="GO" id="GO:0004930">
    <property type="term" value="F:G protein-coupled receptor activity"/>
    <property type="evidence" value="ECO:0007669"/>
    <property type="project" value="UniProtKB-KW"/>
</dbReference>
<evidence type="ECO:0000256" key="6">
    <source>
        <dbReference type="ARBA" id="ARBA00023130"/>
    </source>
</evidence>
<comment type="subcellular location">
    <subcellularLocation>
        <location evidence="1">Membrane</location>
        <topology evidence="1">Multi-pass membrane protein</topology>
    </subcellularLocation>
</comment>